<keyword evidence="2" id="KW-1133">Transmembrane helix</keyword>
<feature type="transmembrane region" description="Helical" evidence="2">
    <location>
        <begin position="49"/>
        <end position="68"/>
    </location>
</feature>
<keyword evidence="4" id="KW-0418">Kinase</keyword>
<keyword evidence="2" id="KW-0812">Transmembrane</keyword>
<evidence type="ECO:0000313" key="4">
    <source>
        <dbReference type="EMBL" id="MFD2535731.1"/>
    </source>
</evidence>
<feature type="coiled-coil region" evidence="1">
    <location>
        <begin position="210"/>
        <end position="237"/>
    </location>
</feature>
<keyword evidence="5" id="KW-1185">Reference proteome</keyword>
<gene>
    <name evidence="4" type="ORF">ACFSQS_11515</name>
</gene>
<sequence length="371" mass="43211">MIKKLKKYLDIKLIGILSFFYLLFVIIYASKNAYLRVLMNSETDWGEFVFGNLLDWLLIIIFMVFIAITTNYLMSKKTKLIYIGFIHLFFSFFIGAFTLGISLVVSNIRNPSELLDFSFEAFWISFIRLVDLHFLIYMSLVALIYTYYYLKKMQESKIQTIKLQDQLSKSHLKFLQSQMHPHFLFNTLNGIHSLMDINIEKSKNMVVDLSDLLRNVLDKKDENLIELQEELKILKKYIHIKKTRFSDQLNIHLNIEMGLENVLVPNMLIQPIVENSTKHGYGSDSISLEIVIDIYKKKNKLVVKVENNGKALKENLSVLLKKGTGLSNIKERLDSLYGKNYKLSIYNKAGKVITKISIPITFSISEIDKHY</sequence>
<keyword evidence="4" id="KW-0808">Transferase</keyword>
<dbReference type="InterPro" id="IPR050640">
    <property type="entry name" value="Bact_2-comp_sensor_kinase"/>
</dbReference>
<dbReference type="RefSeq" id="WP_388018788.1">
    <property type="nucleotide sequence ID" value="NZ_JBHUDT010000004.1"/>
</dbReference>
<comment type="caution">
    <text evidence="4">The sequence shown here is derived from an EMBL/GenBank/DDBJ whole genome shotgun (WGS) entry which is preliminary data.</text>
</comment>
<accession>A0ABW5JT53</accession>
<proteinExistence type="predicted"/>
<feature type="domain" description="Signal transduction histidine kinase internal region" evidence="3">
    <location>
        <begin position="171"/>
        <end position="249"/>
    </location>
</feature>
<dbReference type="EMBL" id="JBHULK010000004">
    <property type="protein sequence ID" value="MFD2535731.1"/>
    <property type="molecule type" value="Genomic_DNA"/>
</dbReference>
<dbReference type="GO" id="GO:0004673">
    <property type="term" value="F:protein histidine kinase activity"/>
    <property type="evidence" value="ECO:0007669"/>
    <property type="project" value="UniProtKB-EC"/>
</dbReference>
<reference evidence="5" key="1">
    <citation type="journal article" date="2019" name="Int. J. Syst. Evol. Microbiol.">
        <title>The Global Catalogue of Microorganisms (GCM) 10K type strain sequencing project: providing services to taxonomists for standard genome sequencing and annotation.</title>
        <authorList>
            <consortium name="The Broad Institute Genomics Platform"/>
            <consortium name="The Broad Institute Genome Sequencing Center for Infectious Disease"/>
            <person name="Wu L."/>
            <person name="Ma J."/>
        </authorList>
    </citation>
    <scope>NUCLEOTIDE SEQUENCE [LARGE SCALE GENOMIC DNA]</scope>
    <source>
        <strain evidence="5">KCTC 42903</strain>
    </source>
</reference>
<evidence type="ECO:0000313" key="5">
    <source>
        <dbReference type="Proteomes" id="UP001597441"/>
    </source>
</evidence>
<organism evidence="4 5">
    <name type="scientific">Gelatiniphilus marinus</name>
    <dbReference type="NCBI Taxonomy" id="1759464"/>
    <lineage>
        <taxon>Bacteria</taxon>
        <taxon>Pseudomonadati</taxon>
        <taxon>Bacteroidota</taxon>
        <taxon>Flavobacteriia</taxon>
        <taxon>Flavobacteriales</taxon>
        <taxon>Flavobacteriaceae</taxon>
        <taxon>Gelatiniphilus</taxon>
    </lineage>
</organism>
<protein>
    <submittedName>
        <fullName evidence="4">Sensor histidine kinase</fullName>
        <ecNumber evidence="4">2.7.13.3</ecNumber>
    </submittedName>
</protein>
<dbReference type="SUPFAM" id="SSF55874">
    <property type="entry name" value="ATPase domain of HSP90 chaperone/DNA topoisomerase II/histidine kinase"/>
    <property type="match status" value="1"/>
</dbReference>
<dbReference type="Pfam" id="PF06580">
    <property type="entry name" value="His_kinase"/>
    <property type="match status" value="1"/>
</dbReference>
<name>A0ABW5JT53_9FLAO</name>
<feature type="transmembrane region" description="Helical" evidence="2">
    <location>
        <begin position="80"/>
        <end position="105"/>
    </location>
</feature>
<feature type="transmembrane region" description="Helical" evidence="2">
    <location>
        <begin position="12"/>
        <end position="29"/>
    </location>
</feature>
<dbReference type="InterPro" id="IPR036890">
    <property type="entry name" value="HATPase_C_sf"/>
</dbReference>
<dbReference type="PANTHER" id="PTHR34220:SF7">
    <property type="entry name" value="SENSOR HISTIDINE KINASE YPDA"/>
    <property type="match status" value="1"/>
</dbReference>
<keyword evidence="1" id="KW-0175">Coiled coil</keyword>
<dbReference type="Gene3D" id="3.30.565.10">
    <property type="entry name" value="Histidine kinase-like ATPase, C-terminal domain"/>
    <property type="match status" value="1"/>
</dbReference>
<dbReference type="PANTHER" id="PTHR34220">
    <property type="entry name" value="SENSOR HISTIDINE KINASE YPDA"/>
    <property type="match status" value="1"/>
</dbReference>
<keyword evidence="2" id="KW-0472">Membrane</keyword>
<dbReference type="EC" id="2.7.13.3" evidence="4"/>
<evidence type="ECO:0000256" key="1">
    <source>
        <dbReference type="SAM" id="Coils"/>
    </source>
</evidence>
<evidence type="ECO:0000256" key="2">
    <source>
        <dbReference type="SAM" id="Phobius"/>
    </source>
</evidence>
<evidence type="ECO:0000259" key="3">
    <source>
        <dbReference type="Pfam" id="PF06580"/>
    </source>
</evidence>
<feature type="transmembrane region" description="Helical" evidence="2">
    <location>
        <begin position="125"/>
        <end position="150"/>
    </location>
</feature>
<dbReference type="InterPro" id="IPR010559">
    <property type="entry name" value="Sig_transdc_His_kin_internal"/>
</dbReference>
<dbReference type="Proteomes" id="UP001597441">
    <property type="component" value="Unassembled WGS sequence"/>
</dbReference>